<evidence type="ECO:0000313" key="6">
    <source>
        <dbReference type="EMBL" id="KAK7909478.1"/>
    </source>
</evidence>
<feature type="domain" description="DDE Tnp4" evidence="4">
    <location>
        <begin position="413"/>
        <end position="584"/>
    </location>
</feature>
<evidence type="ECO:0000256" key="2">
    <source>
        <dbReference type="ARBA" id="ARBA00022723"/>
    </source>
</evidence>
<protein>
    <recommendedName>
        <fullName evidence="8">THAP-type domain-containing protein</fullName>
    </recommendedName>
</protein>
<accession>A0AAW0P3P6</accession>
<dbReference type="Pfam" id="PF13613">
    <property type="entry name" value="HTH_Tnp_4"/>
    <property type="match status" value="1"/>
</dbReference>
<reference evidence="7" key="1">
    <citation type="submission" date="2024-04" db="EMBL/GenBank/DDBJ databases">
        <title>Salinicola lusitanus LLJ914,a marine bacterium isolated from the Okinawa Trough.</title>
        <authorList>
            <person name="Li J."/>
        </authorList>
    </citation>
    <scope>NUCLEOTIDE SEQUENCE [LARGE SCALE GENOMIC DNA]</scope>
</reference>
<evidence type="ECO:0000313" key="7">
    <source>
        <dbReference type="Proteomes" id="UP001460270"/>
    </source>
</evidence>
<dbReference type="GO" id="GO:0046872">
    <property type="term" value="F:metal ion binding"/>
    <property type="evidence" value="ECO:0007669"/>
    <property type="project" value="UniProtKB-KW"/>
</dbReference>
<dbReference type="AlphaFoldDB" id="A0AAW0P3P6"/>
<keyword evidence="7" id="KW-1185">Reference proteome</keyword>
<proteinExistence type="predicted"/>
<feature type="domain" description="Transposase Helix-turn-helix" evidence="5">
    <location>
        <begin position="333"/>
        <end position="383"/>
    </location>
</feature>
<dbReference type="Pfam" id="PF13359">
    <property type="entry name" value="DDE_Tnp_4"/>
    <property type="match status" value="1"/>
</dbReference>
<feature type="region of interest" description="Disordered" evidence="3">
    <location>
        <begin position="223"/>
        <end position="258"/>
    </location>
</feature>
<feature type="compositionally biased region" description="Basic and acidic residues" evidence="3">
    <location>
        <begin position="148"/>
        <end position="170"/>
    </location>
</feature>
<evidence type="ECO:0008006" key="8">
    <source>
        <dbReference type="Google" id="ProtNLM"/>
    </source>
</evidence>
<dbReference type="Proteomes" id="UP001460270">
    <property type="component" value="Unassembled WGS sequence"/>
</dbReference>
<dbReference type="InterPro" id="IPR027805">
    <property type="entry name" value="Transposase_HTH_dom"/>
</dbReference>
<organism evidence="6 7">
    <name type="scientific">Mugilogobius chulae</name>
    <name type="common">yellowstripe goby</name>
    <dbReference type="NCBI Taxonomy" id="88201"/>
    <lineage>
        <taxon>Eukaryota</taxon>
        <taxon>Metazoa</taxon>
        <taxon>Chordata</taxon>
        <taxon>Craniata</taxon>
        <taxon>Vertebrata</taxon>
        <taxon>Euteleostomi</taxon>
        <taxon>Actinopterygii</taxon>
        <taxon>Neopterygii</taxon>
        <taxon>Teleostei</taxon>
        <taxon>Neoteleostei</taxon>
        <taxon>Acanthomorphata</taxon>
        <taxon>Gobiaria</taxon>
        <taxon>Gobiiformes</taxon>
        <taxon>Gobioidei</taxon>
        <taxon>Gobiidae</taxon>
        <taxon>Gobionellinae</taxon>
        <taxon>Mugilogobius</taxon>
    </lineage>
</organism>
<evidence type="ECO:0000259" key="5">
    <source>
        <dbReference type="Pfam" id="PF13613"/>
    </source>
</evidence>
<dbReference type="PANTHER" id="PTHR23080">
    <property type="entry name" value="THAP DOMAIN PROTEIN"/>
    <property type="match status" value="1"/>
</dbReference>
<gene>
    <name evidence="6" type="ORF">WMY93_014162</name>
</gene>
<sequence>MMRRGGTKHCCWGLCNSDSRYPERLPEGTFFISFPKPGKIRDNMTQWEREQANVKTEKATRWQYLCGRADFQSLERITSSTYICSLHFNGGKGPRSEADEPERATDCELWKKQRCKRRTTNQTACPPKRGRKRLLTEESLNESTSLPLEHETSEITLVSEDKAPESDLKSTKTTKLRKQSTASAKVNNPIHPDYAPSLFLEPLPKANSLKRKRNDVARYERARKRHENAINGPPQRTQPKTSCQEHPHSSATSSVDAERLEAEIRLSQEQRNREKEKVKLLLHQLSVPSFAASSCQNDDAKCKMMTGLTWRVFSELYADLDSFIRQISPTPPRLSFIDQLFLVLVKLRHNISFELLSNLRRVSQTAMIEFFWKWIDLLYAKLGFLVRWQERDTKHNDVPQFFKDKFPRLTSIIDCFEIFIDPPKNPKIRAQTWSNYKKHCTVKVFLSCSPLGHINFISGAWGSLVSDVQIVKRSNFISSAYFATGDQILTVRDLNLQEEFATKCCAELLTPAFTEGNGQEVEISGNISSVRIHVERVVGLVKNRYTILKGPIPISIVQRLKREANESELSGIDQIITVCASLINLSESNKY</sequence>
<comment type="cofactor">
    <cofactor evidence="1">
        <name>a divalent metal cation</name>
        <dbReference type="ChEBI" id="CHEBI:60240"/>
    </cofactor>
</comment>
<feature type="region of interest" description="Disordered" evidence="3">
    <location>
        <begin position="118"/>
        <end position="189"/>
    </location>
</feature>
<evidence type="ECO:0000259" key="4">
    <source>
        <dbReference type="Pfam" id="PF13359"/>
    </source>
</evidence>
<evidence type="ECO:0000256" key="3">
    <source>
        <dbReference type="SAM" id="MobiDB-lite"/>
    </source>
</evidence>
<dbReference type="InterPro" id="IPR027806">
    <property type="entry name" value="HARBI1_dom"/>
</dbReference>
<evidence type="ECO:0000256" key="1">
    <source>
        <dbReference type="ARBA" id="ARBA00001968"/>
    </source>
</evidence>
<name>A0AAW0P3P6_9GOBI</name>
<dbReference type="PANTHER" id="PTHR23080:SF143">
    <property type="entry name" value="SI:DKEY-56D12.4"/>
    <property type="match status" value="1"/>
</dbReference>
<dbReference type="EMBL" id="JBBPFD010000010">
    <property type="protein sequence ID" value="KAK7909478.1"/>
    <property type="molecule type" value="Genomic_DNA"/>
</dbReference>
<keyword evidence="2" id="KW-0479">Metal-binding</keyword>
<comment type="caution">
    <text evidence="6">The sequence shown here is derived from an EMBL/GenBank/DDBJ whole genome shotgun (WGS) entry which is preliminary data.</text>
</comment>